<feature type="signal peptide" evidence="10">
    <location>
        <begin position="1"/>
        <end position="24"/>
    </location>
</feature>
<dbReference type="SUPFAM" id="SSF56601">
    <property type="entry name" value="beta-lactamase/transpeptidase-like"/>
    <property type="match status" value="1"/>
</dbReference>
<evidence type="ECO:0000256" key="3">
    <source>
        <dbReference type="ARBA" id="ARBA00022801"/>
    </source>
</evidence>
<dbReference type="GO" id="GO:0008360">
    <property type="term" value="P:regulation of cell shape"/>
    <property type="evidence" value="ECO:0007669"/>
    <property type="project" value="UniProtKB-KW"/>
</dbReference>
<evidence type="ECO:0000256" key="4">
    <source>
        <dbReference type="ARBA" id="ARBA00022960"/>
    </source>
</evidence>
<feature type="domain" description="Peptidase S11 D-alanyl-D-alanine carboxypeptidase A N-terminal" evidence="11">
    <location>
        <begin position="113"/>
        <end position="337"/>
    </location>
</feature>
<accession>A0A0C2BVF4</accession>
<dbReference type="PRINTS" id="PR00725">
    <property type="entry name" value="DADACBPTASE1"/>
</dbReference>
<keyword evidence="6" id="KW-0961">Cell wall biogenesis/degradation</keyword>
<dbReference type="InterPro" id="IPR001967">
    <property type="entry name" value="Peptidase_S11_N"/>
</dbReference>
<evidence type="ECO:0000256" key="5">
    <source>
        <dbReference type="ARBA" id="ARBA00022984"/>
    </source>
</evidence>
<reference evidence="12 13" key="1">
    <citation type="submission" date="2014-12" db="EMBL/GenBank/DDBJ databases">
        <title>Denitrispirillum autotrophicum gen. nov., sp. nov., Denitrifying, Facultatively Autotrophic Bacteria Isolated from Rice Paddy Soil.</title>
        <authorList>
            <person name="Ishii S."/>
            <person name="Ashida N."/>
            <person name="Ohno H."/>
            <person name="Otsuka S."/>
            <person name="Yokota A."/>
            <person name="Senoo K."/>
        </authorList>
    </citation>
    <scope>NUCLEOTIDE SEQUENCE [LARGE SCALE GENOMIC DNA]</scope>
    <source>
        <strain evidence="12 13">TSA66</strain>
    </source>
</reference>
<keyword evidence="4" id="KW-0133">Cell shape</keyword>
<dbReference type="Proteomes" id="UP000031572">
    <property type="component" value="Unassembled WGS sequence"/>
</dbReference>
<dbReference type="NCBIfam" id="NF008668">
    <property type="entry name" value="PRK11669.1"/>
    <property type="match status" value="1"/>
</dbReference>
<dbReference type="Gene3D" id="3.40.710.10">
    <property type="entry name" value="DD-peptidase/beta-lactamase superfamily"/>
    <property type="match status" value="1"/>
</dbReference>
<comment type="similarity">
    <text evidence="1 9">Belongs to the peptidase S11 family.</text>
</comment>
<dbReference type="InterPro" id="IPR018044">
    <property type="entry name" value="Peptidase_S11"/>
</dbReference>
<keyword evidence="5" id="KW-0573">Peptidoglycan synthesis</keyword>
<evidence type="ECO:0000256" key="9">
    <source>
        <dbReference type="RuleBase" id="RU004016"/>
    </source>
</evidence>
<evidence type="ECO:0000256" key="10">
    <source>
        <dbReference type="SAM" id="SignalP"/>
    </source>
</evidence>
<comment type="caution">
    <text evidence="12">The sequence shown here is derived from an EMBL/GenBank/DDBJ whole genome shotgun (WGS) entry which is preliminary data.</text>
</comment>
<proteinExistence type="inferred from homology"/>
<dbReference type="InterPro" id="IPR012338">
    <property type="entry name" value="Beta-lactam/transpept-like"/>
</dbReference>
<evidence type="ECO:0000256" key="8">
    <source>
        <dbReference type="PIRSR" id="PIRSR618044-2"/>
    </source>
</evidence>
<feature type="active site" description="Proton acceptor" evidence="7">
    <location>
        <position position="148"/>
    </location>
</feature>
<dbReference type="STRING" id="709839.TSA66_25235"/>
<evidence type="ECO:0000256" key="1">
    <source>
        <dbReference type="ARBA" id="ARBA00007164"/>
    </source>
</evidence>
<keyword evidence="2 10" id="KW-0732">Signal</keyword>
<dbReference type="RefSeq" id="WP_040042024.1">
    <property type="nucleotide sequence ID" value="NZ_JWJG01000028.1"/>
</dbReference>
<dbReference type="Pfam" id="PF00768">
    <property type="entry name" value="Peptidase_S11"/>
    <property type="match status" value="1"/>
</dbReference>
<feature type="binding site" evidence="8">
    <location>
        <position position="307"/>
    </location>
    <ligand>
        <name>substrate</name>
    </ligand>
</feature>
<evidence type="ECO:0000313" key="12">
    <source>
        <dbReference type="EMBL" id="KIF83989.1"/>
    </source>
</evidence>
<dbReference type="PANTHER" id="PTHR21581:SF26">
    <property type="entry name" value="D-ALANYL-D-ALANINE ENDOPEPTIDASE"/>
    <property type="match status" value="1"/>
</dbReference>
<dbReference type="EMBL" id="JWJG01000028">
    <property type="protein sequence ID" value="KIF83989.1"/>
    <property type="molecule type" value="Genomic_DNA"/>
</dbReference>
<evidence type="ECO:0000256" key="7">
    <source>
        <dbReference type="PIRSR" id="PIRSR618044-1"/>
    </source>
</evidence>
<protein>
    <recommendedName>
        <fullName evidence="11">Peptidase S11 D-alanyl-D-alanine carboxypeptidase A N-terminal domain-containing protein</fullName>
    </recommendedName>
</protein>
<evidence type="ECO:0000256" key="6">
    <source>
        <dbReference type="ARBA" id="ARBA00023316"/>
    </source>
</evidence>
<evidence type="ECO:0000256" key="2">
    <source>
        <dbReference type="ARBA" id="ARBA00022729"/>
    </source>
</evidence>
<evidence type="ECO:0000313" key="13">
    <source>
        <dbReference type="Proteomes" id="UP000031572"/>
    </source>
</evidence>
<dbReference type="GO" id="GO:0009252">
    <property type="term" value="P:peptidoglycan biosynthetic process"/>
    <property type="evidence" value="ECO:0007669"/>
    <property type="project" value="UniProtKB-KW"/>
</dbReference>
<dbReference type="GO" id="GO:0071555">
    <property type="term" value="P:cell wall organization"/>
    <property type="evidence" value="ECO:0007669"/>
    <property type="project" value="UniProtKB-KW"/>
</dbReference>
<dbReference type="AlphaFoldDB" id="A0A0C2BVF4"/>
<feature type="chain" id="PRO_5002146270" description="Peptidase S11 D-alanyl-D-alanine carboxypeptidase A N-terminal domain-containing protein" evidence="10">
    <location>
        <begin position="25"/>
        <end position="369"/>
    </location>
</feature>
<dbReference type="GO" id="GO:0009002">
    <property type="term" value="F:serine-type D-Ala-D-Ala carboxypeptidase activity"/>
    <property type="evidence" value="ECO:0007669"/>
    <property type="project" value="InterPro"/>
</dbReference>
<dbReference type="OrthoDB" id="5688590at2"/>
<feature type="active site" evidence="7">
    <location>
        <position position="202"/>
    </location>
</feature>
<evidence type="ECO:0000259" key="11">
    <source>
        <dbReference type="Pfam" id="PF00768"/>
    </source>
</evidence>
<name>A0A0C2BVF4_9BURK</name>
<sequence>MFKSALRVVFSLCALSVAVPAVHAEHKSATKPSAKKHVHKKNGKSKIEVANHAHAKRQHVSHKSHGRSVKKDVVAHVAPSRAVQHVAYTPAVPVMPPVMTAGDLAGLNATRDPLALKSNVAFVIDQNNSQVLFEKNSSVPLPIASLTKLMTATVVVEAHQDMDEVLEVTADDIDRERNSASRLRIGSRLKRSDMLHIALMSSENRAASALGRNYPGGLPAFVAAMNAKAKALGMTSAHYVDSTGLSSQNVASARDLSKLVVAAYRHPVIREYSTDSKYSVNTGRQVLQYINSNRLVMNPHWEIGLQKTGYIAEAGRCLLMQTRVDGRPVVMVFLDSKGKDSRLADAGRIRKWLEVNKHQALTQVVPHQS</sequence>
<keyword evidence="3" id="KW-0378">Hydrolase</keyword>
<feature type="active site" description="Acyl-ester intermediate" evidence="7">
    <location>
        <position position="145"/>
    </location>
</feature>
<organism evidence="12 13">
    <name type="scientific">Noviherbaspirillum autotrophicum</name>
    <dbReference type="NCBI Taxonomy" id="709839"/>
    <lineage>
        <taxon>Bacteria</taxon>
        <taxon>Pseudomonadati</taxon>
        <taxon>Pseudomonadota</taxon>
        <taxon>Betaproteobacteria</taxon>
        <taxon>Burkholderiales</taxon>
        <taxon>Oxalobacteraceae</taxon>
        <taxon>Noviherbaspirillum</taxon>
    </lineage>
</organism>
<dbReference type="PANTHER" id="PTHR21581">
    <property type="entry name" value="D-ALANYL-D-ALANINE CARBOXYPEPTIDASE"/>
    <property type="match status" value="1"/>
</dbReference>
<keyword evidence="13" id="KW-1185">Reference proteome</keyword>
<dbReference type="GO" id="GO:0006508">
    <property type="term" value="P:proteolysis"/>
    <property type="evidence" value="ECO:0007669"/>
    <property type="project" value="InterPro"/>
</dbReference>
<gene>
    <name evidence="12" type="ORF">TSA66_25235</name>
</gene>